<keyword evidence="2" id="KW-1185">Reference proteome</keyword>
<dbReference type="OrthoDB" id="6427855at2759"/>
<protein>
    <submittedName>
        <fullName evidence="1">Uncharacterized protein</fullName>
    </submittedName>
</protein>
<organism evidence="1 2">
    <name type="scientific">Dictyocaulus viviparus</name>
    <name type="common">Bovine lungworm</name>
    <dbReference type="NCBI Taxonomy" id="29172"/>
    <lineage>
        <taxon>Eukaryota</taxon>
        <taxon>Metazoa</taxon>
        <taxon>Ecdysozoa</taxon>
        <taxon>Nematoda</taxon>
        <taxon>Chromadorea</taxon>
        <taxon>Rhabditida</taxon>
        <taxon>Rhabditina</taxon>
        <taxon>Rhabditomorpha</taxon>
        <taxon>Strongyloidea</taxon>
        <taxon>Metastrongylidae</taxon>
        <taxon>Dictyocaulus</taxon>
    </lineage>
</organism>
<evidence type="ECO:0000313" key="2">
    <source>
        <dbReference type="Proteomes" id="UP000053766"/>
    </source>
</evidence>
<proteinExistence type="predicted"/>
<reference evidence="1 2" key="1">
    <citation type="submission" date="2013-11" db="EMBL/GenBank/DDBJ databases">
        <title>Draft genome of the bovine lungworm Dictyocaulus viviparus.</title>
        <authorList>
            <person name="Mitreva M."/>
        </authorList>
    </citation>
    <scope>NUCLEOTIDE SEQUENCE [LARGE SCALE GENOMIC DNA]</scope>
    <source>
        <strain evidence="1 2">HannoverDv2000</strain>
    </source>
</reference>
<sequence length="90" mass="10109">MTKSSISILDPSVSSLGDIIGVGMTEGGSGLTRIDIIQEVDFRNIYMDPEIAYDKEKDTTDENSKNIAEKSPIVKLKYDELDKIRWNDKI</sequence>
<accession>A0A0D8XC36</accession>
<dbReference type="Proteomes" id="UP000053766">
    <property type="component" value="Unassembled WGS sequence"/>
</dbReference>
<name>A0A0D8XC36_DICVI</name>
<evidence type="ECO:0000313" key="1">
    <source>
        <dbReference type="EMBL" id="KJH40036.1"/>
    </source>
</evidence>
<reference evidence="2" key="2">
    <citation type="journal article" date="2016" name="Sci. Rep.">
        <title>Dictyocaulus viviparus genome, variome and transcriptome elucidate lungworm biology and support future intervention.</title>
        <authorList>
            <person name="McNulty S.N."/>
            <person name="Strube C."/>
            <person name="Rosa B.A."/>
            <person name="Martin J.C."/>
            <person name="Tyagi R."/>
            <person name="Choi Y.J."/>
            <person name="Wang Q."/>
            <person name="Hallsworth Pepin K."/>
            <person name="Zhang X."/>
            <person name="Ozersky P."/>
            <person name="Wilson R.K."/>
            <person name="Sternberg P.W."/>
            <person name="Gasser R.B."/>
            <person name="Mitreva M."/>
        </authorList>
    </citation>
    <scope>NUCLEOTIDE SEQUENCE [LARGE SCALE GENOMIC DNA]</scope>
    <source>
        <strain evidence="2">HannoverDv2000</strain>
    </source>
</reference>
<gene>
    <name evidence="1" type="ORF">DICVIV_14051</name>
</gene>
<dbReference type="AlphaFoldDB" id="A0A0D8XC36"/>
<dbReference type="EMBL" id="KN718352">
    <property type="protein sequence ID" value="KJH40036.1"/>
    <property type="molecule type" value="Genomic_DNA"/>
</dbReference>